<evidence type="ECO:0000256" key="7">
    <source>
        <dbReference type="PROSITE-ProRule" id="PRU00043"/>
    </source>
</evidence>
<keyword evidence="4 7" id="KW-0106">Calcium</keyword>
<feature type="domain" description="Cadherin" evidence="10">
    <location>
        <begin position="896"/>
        <end position="1009"/>
    </location>
</feature>
<keyword evidence="9" id="KW-0732">Signal</keyword>
<dbReference type="Proteomes" id="UP000494165">
    <property type="component" value="Unassembled WGS sequence"/>
</dbReference>
<evidence type="ECO:0000256" key="8">
    <source>
        <dbReference type="SAM" id="Phobius"/>
    </source>
</evidence>
<evidence type="ECO:0000256" key="9">
    <source>
        <dbReference type="SAM" id="SignalP"/>
    </source>
</evidence>
<feature type="transmembrane region" description="Helical" evidence="8">
    <location>
        <begin position="1355"/>
        <end position="1380"/>
    </location>
</feature>
<feature type="domain" description="Cadherin" evidence="10">
    <location>
        <begin position="593"/>
        <end position="692"/>
    </location>
</feature>
<protein>
    <recommendedName>
        <fullName evidence="10">Cadherin domain-containing protein</fullName>
    </recommendedName>
</protein>
<dbReference type="PRINTS" id="PR00205">
    <property type="entry name" value="CADHERIN"/>
</dbReference>
<comment type="subcellular location">
    <subcellularLocation>
        <location evidence="1">Membrane</location>
    </subcellularLocation>
</comment>
<evidence type="ECO:0000256" key="2">
    <source>
        <dbReference type="ARBA" id="ARBA00022692"/>
    </source>
</evidence>
<dbReference type="FunFam" id="2.60.40.60:FF:000381">
    <property type="entry name" value="Protocadherin 15"/>
    <property type="match status" value="1"/>
</dbReference>
<keyword evidence="12" id="KW-1185">Reference proteome</keyword>
<dbReference type="SUPFAM" id="SSF49313">
    <property type="entry name" value="Cadherin-like"/>
    <property type="match status" value="10"/>
</dbReference>
<dbReference type="OrthoDB" id="10029135at2759"/>
<dbReference type="GO" id="GO:0005509">
    <property type="term" value="F:calcium ion binding"/>
    <property type="evidence" value="ECO:0007669"/>
    <property type="project" value="UniProtKB-UniRule"/>
</dbReference>
<dbReference type="PROSITE" id="PS50268">
    <property type="entry name" value="CADHERIN_2"/>
    <property type="match status" value="11"/>
</dbReference>
<dbReference type="InterPro" id="IPR002126">
    <property type="entry name" value="Cadherin-like_dom"/>
</dbReference>
<dbReference type="GO" id="GO:0005886">
    <property type="term" value="C:plasma membrane"/>
    <property type="evidence" value="ECO:0007669"/>
    <property type="project" value="UniProtKB-SubCell"/>
</dbReference>
<feature type="domain" description="Cadherin" evidence="10">
    <location>
        <begin position="794"/>
        <end position="894"/>
    </location>
</feature>
<dbReference type="GO" id="GO:0007156">
    <property type="term" value="P:homophilic cell adhesion via plasma membrane adhesion molecules"/>
    <property type="evidence" value="ECO:0007669"/>
    <property type="project" value="InterPro"/>
</dbReference>
<evidence type="ECO:0000256" key="3">
    <source>
        <dbReference type="ARBA" id="ARBA00022737"/>
    </source>
</evidence>
<dbReference type="PANTHER" id="PTHR24026">
    <property type="entry name" value="FAT ATYPICAL CADHERIN-RELATED"/>
    <property type="match status" value="1"/>
</dbReference>
<dbReference type="EMBL" id="CADEPI010000015">
    <property type="protein sequence ID" value="CAB3364196.1"/>
    <property type="molecule type" value="Genomic_DNA"/>
</dbReference>
<evidence type="ECO:0000256" key="5">
    <source>
        <dbReference type="ARBA" id="ARBA00022989"/>
    </source>
</evidence>
<keyword evidence="5 8" id="KW-1133">Transmembrane helix</keyword>
<keyword evidence="6 8" id="KW-0472">Membrane</keyword>
<feature type="domain" description="Cadherin" evidence="10">
    <location>
        <begin position="268"/>
        <end position="377"/>
    </location>
</feature>
<dbReference type="PROSITE" id="PS00232">
    <property type="entry name" value="CADHERIN_1"/>
    <property type="match status" value="4"/>
</dbReference>
<feature type="domain" description="Cadherin" evidence="10">
    <location>
        <begin position="1007"/>
        <end position="1116"/>
    </location>
</feature>
<dbReference type="FunFam" id="2.60.40.60:FF:000275">
    <property type="entry name" value="Si:dkey-30k22.7"/>
    <property type="match status" value="1"/>
</dbReference>
<feature type="domain" description="Cadherin" evidence="10">
    <location>
        <begin position="693"/>
        <end position="793"/>
    </location>
</feature>
<accession>A0A8S1BWQ9</accession>
<name>A0A8S1BWQ9_9INSE</name>
<keyword evidence="3" id="KW-0677">Repeat</keyword>
<feature type="domain" description="Cadherin" evidence="10">
    <location>
        <begin position="1124"/>
        <end position="1239"/>
    </location>
</feature>
<evidence type="ECO:0000256" key="1">
    <source>
        <dbReference type="ARBA" id="ARBA00004370"/>
    </source>
</evidence>
<comment type="caution">
    <text evidence="11">The sequence shown here is derived from an EMBL/GenBank/DDBJ whole genome shotgun (WGS) entry which is preliminary data.</text>
</comment>
<evidence type="ECO:0000256" key="6">
    <source>
        <dbReference type="ARBA" id="ARBA00023136"/>
    </source>
</evidence>
<dbReference type="Gene3D" id="2.60.40.60">
    <property type="entry name" value="Cadherins"/>
    <property type="match status" value="11"/>
</dbReference>
<feature type="signal peptide" evidence="9">
    <location>
        <begin position="1"/>
        <end position="19"/>
    </location>
</feature>
<evidence type="ECO:0000259" key="10">
    <source>
        <dbReference type="PROSITE" id="PS50268"/>
    </source>
</evidence>
<dbReference type="PANTHER" id="PTHR24026:SF126">
    <property type="entry name" value="PROTOCADHERIN FAT 4"/>
    <property type="match status" value="1"/>
</dbReference>
<evidence type="ECO:0000313" key="12">
    <source>
        <dbReference type="Proteomes" id="UP000494165"/>
    </source>
</evidence>
<proteinExistence type="predicted"/>
<feature type="chain" id="PRO_5035787715" description="Cadherin domain-containing protein" evidence="9">
    <location>
        <begin position="20"/>
        <end position="1512"/>
    </location>
</feature>
<dbReference type="SMART" id="SM00112">
    <property type="entry name" value="CA"/>
    <property type="match status" value="11"/>
</dbReference>
<dbReference type="Pfam" id="PF00028">
    <property type="entry name" value="Cadherin"/>
    <property type="match status" value="6"/>
</dbReference>
<sequence>MWWRTWTLMLLALAAHTSGLCEVESGHTSIILDIEESRGDGIDQSLSPSELPVVGDLGTQIALDAIHPPNLRYFDLDGKTVKLTRPIDRESINVTHLIFQLVCIDLQTQKKKNIPIIIRVSDINDNAPQFLYTPYQVTVSELVPLEKEIFTVKATDSDSGVNGMIEYSVVPGGPEVTTIARETSGRVADGFGYFKIPVPRMGNVVVNQSLNYERTTKYLVTIKATDRARNASERLSSTTIMTVQIQDEDDQDPSFVYRGCTLMDGACVHPEYFASVSSGVLSGVLSVRPERIHAVDMDSLGRAVQYSFVKGTPPNFRQYFDIDPRTGAVKQTRPVDTSVAKKFDLMIKAEEDSEIKRSATAKLVITVNPIDSNPPVIKASALEGVVAENAPVGTPVLDLTSKMIVLTVHDPDLGPGDPKPSYTYELTTTFFRVEPDGRLVVNEEGLDRDPPSPGRFRFQVVAREKGGTAASAPLSLMVTLKDVNDNSPRLPNLPPVTVEAGDASRRIIKVNATDKDEGENAEITYSIYHVSNNGGRKFRIDPALGVIESFGRLTAGEQYSITVQATDKGGRSSQGIVEVTVIPGPNTHAPRFSQAVYKAEVSEGAALNATVLTVTANDPEDDPVSYSIVSGNELRQFTINSQTGVISVIRRLDREDLTRYLLTVKAEDSGGLMSTANVDITVSDLNDKNPEFVDLPYEFKVKEGESGVTVGKVKAVDADEGPNAVVYYSVPPDVSFSIDAMSGEIRTKTSLDYEKQRMHIFVVTATDGGQEPRLATASVTVQVEDTNDELPIFEQTMYEAIVPENMPEFMVIQVKAEDLDSNQQITYTIRQGPSDLFMIDPQTGVVRTTRGLDYESAAEHQLVVGTLENPNTGPGAETRVNIKVEDRNDNAPVFTVLPPSPVSVEAEVSIGYSVAKVTAIDSDGTAPNNEVRYTLIGRGKATKYFSVDATSGQITVRDDLTKETDTEYELDLEARDGGQPSLSSSIALFVRVHHEKSATADGSLGFPDDTYTVEIAENAPLGDMIKELTIINSMTHPNAPLRCRVETSQLPNMFVAQITPNKTCLVTLNSSLDYEESKELKFKVVLETASGLLNPQKSSTTIKVKVQDVNDNVPSFIYPTQPAPRSLYMGAVSREAEVFTPILQVSAKDKDSGPFGELRYSIPKGQSAGASFFLDPSSGLLRTNGSMASLRGPLRFDVEVRDYPESKNESNTARATVVVDILEPPHRMVLVLADARPERVKTAESSLVNAIETHTGLAVGVERVTAHSYLQANGSLSVDDAATDVWFYVQDPETGALLPRNSSRVQRHVLGRNATASLKLAVSSALQATASEVREPLEQPRPKVVAAVAPASWDIFPYAMVAIACIVLVLSVVGIAYLCVSWHRYKTYKERMQRMYVVPRFDPVYVEPSLKEYETQVLQMSVPIDDSDSFNDLQLDFDAQKNHAFSLDNVSYITKSTGQHSPTSSEAATTARASELGANMVYATNNDNVTFRDNKNYQSSFSHHLAETTTEL</sequence>
<feature type="domain" description="Cadherin" evidence="10">
    <location>
        <begin position="499"/>
        <end position="592"/>
    </location>
</feature>
<keyword evidence="2 8" id="KW-0812">Transmembrane</keyword>
<dbReference type="InterPro" id="IPR015919">
    <property type="entry name" value="Cadherin-like_sf"/>
</dbReference>
<feature type="domain" description="Cadherin" evidence="10">
    <location>
        <begin position="69"/>
        <end position="130"/>
    </location>
</feature>
<feature type="domain" description="Cadherin" evidence="10">
    <location>
        <begin position="378"/>
        <end position="490"/>
    </location>
</feature>
<feature type="domain" description="Cadherin" evidence="10">
    <location>
        <begin position="131"/>
        <end position="255"/>
    </location>
</feature>
<organism evidence="11 12">
    <name type="scientific">Cloeon dipterum</name>
    <dbReference type="NCBI Taxonomy" id="197152"/>
    <lineage>
        <taxon>Eukaryota</taxon>
        <taxon>Metazoa</taxon>
        <taxon>Ecdysozoa</taxon>
        <taxon>Arthropoda</taxon>
        <taxon>Hexapoda</taxon>
        <taxon>Insecta</taxon>
        <taxon>Pterygota</taxon>
        <taxon>Palaeoptera</taxon>
        <taxon>Ephemeroptera</taxon>
        <taxon>Pisciforma</taxon>
        <taxon>Baetidae</taxon>
        <taxon>Cloeon</taxon>
    </lineage>
</organism>
<dbReference type="FunFam" id="2.60.40.60:FF:000020">
    <property type="entry name" value="Dachsous cadherin-related 1b"/>
    <property type="match status" value="2"/>
</dbReference>
<dbReference type="GO" id="GO:0060429">
    <property type="term" value="P:epithelium development"/>
    <property type="evidence" value="ECO:0007669"/>
    <property type="project" value="UniProtKB-ARBA"/>
</dbReference>
<gene>
    <name evidence="11" type="ORF">CLODIP_2_CD14450</name>
</gene>
<evidence type="ECO:0000256" key="4">
    <source>
        <dbReference type="ARBA" id="ARBA00022837"/>
    </source>
</evidence>
<evidence type="ECO:0000313" key="11">
    <source>
        <dbReference type="EMBL" id="CAB3364196.1"/>
    </source>
</evidence>
<reference evidence="11 12" key="1">
    <citation type="submission" date="2020-04" db="EMBL/GenBank/DDBJ databases">
        <authorList>
            <person name="Alioto T."/>
            <person name="Alioto T."/>
            <person name="Gomez Garrido J."/>
        </authorList>
    </citation>
    <scope>NUCLEOTIDE SEQUENCE [LARGE SCALE GENOMIC DNA]</scope>
</reference>
<dbReference type="GO" id="GO:0009653">
    <property type="term" value="P:anatomical structure morphogenesis"/>
    <property type="evidence" value="ECO:0007669"/>
    <property type="project" value="UniProtKB-ARBA"/>
</dbReference>
<dbReference type="CDD" id="cd11304">
    <property type="entry name" value="Cadherin_repeat"/>
    <property type="match status" value="11"/>
</dbReference>
<dbReference type="InterPro" id="IPR020894">
    <property type="entry name" value="Cadherin_CS"/>
</dbReference>